<feature type="compositionally biased region" description="Pro residues" evidence="1">
    <location>
        <begin position="514"/>
        <end position="526"/>
    </location>
</feature>
<sequence length="675" mass="68560">MTEAVQDVTGTRVQWPAVRPEVVAEVVAGLSARLQKRLDGAAAKLAERPVERTGEDWRIAVDEETELVLHAPGGVVATSGDVRCGCLLAPACVHRAAAVTVCPLADGEPPAEQAEDAEQAEQAGQADQAEEAERAVADGESRTSAPVPLPEGPQDDAPATGTLGAAERAAVDQLHRVGSAALAAGVGGTGAVLQAELLRAAHRARLAGLHRPAAAAVAVVTRIRAARSGEPDHRLADLVAGLRELLGLSTALSAAAAADTAGPGVAALRGTARQVYAPAGGLRLYGLFSEPVLTATHAGVLTWAVDAGGGLHTMAEIMPHTDAAAAAPQAVGAGNRAVRLGDAVLSHREFTRAGLAVQGATRSAAGRLGAGASVRAVRAAGAAWTAEPAARLWAEPPAAQVARALGAAALPPEVRPAGGELLFLDVTLLGAVPYGPGGEPRLLADCGGVVVALRAAHDHPGLAHRGNLALLATAPGLRLRVIGRLERAARPELRLLAIGEPPATQPSDTRTPDAQPPSTQPQPPALALPADRAGRVNLGLERLQTADLTLPPRDAAPLLTALPPGPLPPTTPVHLLARRVEQAVTGGRAVLALGSGAARGDRSRLRSAGLATGAALLEGLLGAAVDQQRDVFGRVVADDHEAFAAAWLAAAWYEEELASALCATAWSEEVAGNQL</sequence>
<keyword evidence="3" id="KW-1185">Reference proteome</keyword>
<dbReference type="Proteomes" id="UP001432222">
    <property type="component" value="Chromosome"/>
</dbReference>
<accession>A0ABZ1TWL5</accession>
<feature type="region of interest" description="Disordered" evidence="1">
    <location>
        <begin position="108"/>
        <end position="161"/>
    </location>
</feature>
<evidence type="ECO:0000256" key="1">
    <source>
        <dbReference type="SAM" id="MobiDB-lite"/>
    </source>
</evidence>
<name>A0ABZ1TWL5_9ACTN</name>
<organism evidence="2 3">
    <name type="scientific">Kitasatospora purpeofusca</name>
    <dbReference type="NCBI Taxonomy" id="67352"/>
    <lineage>
        <taxon>Bacteria</taxon>
        <taxon>Bacillati</taxon>
        <taxon>Actinomycetota</taxon>
        <taxon>Actinomycetes</taxon>
        <taxon>Kitasatosporales</taxon>
        <taxon>Streptomycetaceae</taxon>
        <taxon>Kitasatospora</taxon>
    </lineage>
</organism>
<evidence type="ECO:0000313" key="2">
    <source>
        <dbReference type="EMBL" id="WUQ83153.1"/>
    </source>
</evidence>
<dbReference type="RefSeq" id="WP_328954185.1">
    <property type="nucleotide sequence ID" value="NZ_CP108110.1"/>
</dbReference>
<feature type="region of interest" description="Disordered" evidence="1">
    <location>
        <begin position="495"/>
        <end position="529"/>
    </location>
</feature>
<gene>
    <name evidence="2" type="ORF">OHA16_09310</name>
</gene>
<protein>
    <recommendedName>
        <fullName evidence="4">SWIM-type domain-containing protein</fullName>
    </recommendedName>
</protein>
<dbReference type="EMBL" id="CP108110">
    <property type="protein sequence ID" value="WUQ83153.1"/>
    <property type="molecule type" value="Genomic_DNA"/>
</dbReference>
<feature type="compositionally biased region" description="Basic and acidic residues" evidence="1">
    <location>
        <begin position="131"/>
        <end position="141"/>
    </location>
</feature>
<evidence type="ECO:0008006" key="4">
    <source>
        <dbReference type="Google" id="ProtNLM"/>
    </source>
</evidence>
<reference evidence="2" key="1">
    <citation type="submission" date="2022-10" db="EMBL/GenBank/DDBJ databases">
        <title>The complete genomes of actinobacterial strains from the NBC collection.</title>
        <authorList>
            <person name="Joergensen T.S."/>
            <person name="Alvarez Arevalo M."/>
            <person name="Sterndorff E.B."/>
            <person name="Faurdal D."/>
            <person name="Vuksanovic O."/>
            <person name="Mourched A.-S."/>
            <person name="Charusanti P."/>
            <person name="Shaw S."/>
            <person name="Blin K."/>
            <person name="Weber T."/>
        </authorList>
    </citation>
    <scope>NUCLEOTIDE SEQUENCE</scope>
    <source>
        <strain evidence="2">NBC_00222</strain>
    </source>
</reference>
<proteinExistence type="predicted"/>
<evidence type="ECO:0000313" key="3">
    <source>
        <dbReference type="Proteomes" id="UP001432222"/>
    </source>
</evidence>